<dbReference type="PANTHER" id="PTHR19303">
    <property type="entry name" value="TRANSPOSON"/>
    <property type="match status" value="1"/>
</dbReference>
<evidence type="ECO:0000313" key="7">
    <source>
        <dbReference type="Proteomes" id="UP000280685"/>
    </source>
</evidence>
<dbReference type="InterPro" id="IPR004875">
    <property type="entry name" value="DDE_SF_endonuclease_dom"/>
</dbReference>
<name>A0ABY6S215_PODCO</name>
<evidence type="ECO:0000259" key="5">
    <source>
        <dbReference type="PROSITE" id="PS51253"/>
    </source>
</evidence>
<accession>A0ABY6S215</accession>
<sequence length="533" mass="60637">MAKYTEEDIKNAQKDIAAGISQRKASNKHGIPRSTLKHRIDGTLPRNLAHENQQRLSHDQEDLIVQWILRQESLGYAPTHANVKALAASLLAEQGDPNPLGKHWVSHFIGRHPDIKTKVGKKIDYARVNEATPENINKFFDLYSTVDWIKPRHRYNHDEVGIMEGQGENGLVIGSSKRDKKSVYVKQNGRRTWTTILECISQDGRVLPPGVIFKGKHLQTQWFKDQLNKDWYVAVSENGWISNDLTVGWLKEVFIPRTEPEDPLEPRLLICDGHGSHTTDDFMIRCYRSNIYLLFLPPHCSHVLQPLDIGCFSSVKKAYKRLMAMNDALTNCTPNGKVDLVRLYDLARNQGFRKENIAGGWRGTGLWPIRRRKPLSSSQVVVPVVPLDLSSKTPTFHTVGDSQVAKKVRDLLKNHTPAGKRLAARTLTTTILTLRSEASIHKADAARHQQNAQKAQEARKRRKLNREDSNSKFVRLCELEEARIEGRVVEEEVVAKEDVEQPEPAHPVRRSARHRVQTRRKREADAISDSDSE</sequence>
<dbReference type="Pfam" id="PF05225">
    <property type="entry name" value="HTH_psq"/>
    <property type="match status" value="1"/>
</dbReference>
<evidence type="ECO:0000256" key="3">
    <source>
        <dbReference type="ARBA" id="ARBA00023242"/>
    </source>
</evidence>
<feature type="compositionally biased region" description="Basic residues" evidence="4">
    <location>
        <begin position="507"/>
        <end position="521"/>
    </location>
</feature>
<gene>
    <name evidence="6" type="ORF">PODCO_204769</name>
</gene>
<reference evidence="6" key="1">
    <citation type="submission" date="2018-02" db="EMBL/GenBank/DDBJ databases">
        <authorList>
            <person name="Silar P."/>
        </authorList>
    </citation>
    <scope>NUCLEOTIDE SEQUENCE [LARGE SCALE GENOMIC DNA]</scope>
    <source>
        <strain evidence="6">T</strain>
    </source>
</reference>
<dbReference type="SUPFAM" id="SSF46689">
    <property type="entry name" value="Homeodomain-like"/>
    <property type="match status" value="1"/>
</dbReference>
<dbReference type="Pfam" id="PF03184">
    <property type="entry name" value="DDE_1"/>
    <property type="match status" value="1"/>
</dbReference>
<dbReference type="Proteomes" id="UP000280685">
    <property type="component" value="Chromosome 2"/>
</dbReference>
<proteinExistence type="predicted"/>
<dbReference type="SMART" id="SM00674">
    <property type="entry name" value="CENPB"/>
    <property type="match status" value="1"/>
</dbReference>
<evidence type="ECO:0000313" key="6">
    <source>
        <dbReference type="EMBL" id="VBB75539.1"/>
    </source>
</evidence>
<protein>
    <recommendedName>
        <fullName evidence="5">HTH CENPB-type domain-containing protein</fullName>
    </recommendedName>
</protein>
<keyword evidence="3" id="KW-0539">Nucleus</keyword>
<dbReference type="EMBL" id="LR026965">
    <property type="protein sequence ID" value="VBB75539.1"/>
    <property type="molecule type" value="Genomic_DNA"/>
</dbReference>
<dbReference type="InterPro" id="IPR006600">
    <property type="entry name" value="HTH_CenpB_DNA-bd_dom"/>
</dbReference>
<evidence type="ECO:0000256" key="1">
    <source>
        <dbReference type="ARBA" id="ARBA00004123"/>
    </source>
</evidence>
<dbReference type="InterPro" id="IPR009057">
    <property type="entry name" value="Homeodomain-like_sf"/>
</dbReference>
<dbReference type="Gene3D" id="1.10.10.60">
    <property type="entry name" value="Homeodomain-like"/>
    <property type="match status" value="1"/>
</dbReference>
<organism evidence="6 7">
    <name type="scientific">Podospora comata</name>
    <dbReference type="NCBI Taxonomy" id="48703"/>
    <lineage>
        <taxon>Eukaryota</taxon>
        <taxon>Fungi</taxon>
        <taxon>Dikarya</taxon>
        <taxon>Ascomycota</taxon>
        <taxon>Pezizomycotina</taxon>
        <taxon>Sordariomycetes</taxon>
        <taxon>Sordariomycetidae</taxon>
        <taxon>Sordariales</taxon>
        <taxon>Podosporaceae</taxon>
        <taxon>Podospora</taxon>
    </lineage>
</organism>
<feature type="compositionally biased region" description="Basic and acidic residues" evidence="4">
    <location>
        <begin position="490"/>
        <end position="499"/>
    </location>
</feature>
<dbReference type="InterPro" id="IPR050863">
    <property type="entry name" value="CenT-Element_Derived"/>
</dbReference>
<keyword evidence="2" id="KW-0238">DNA-binding</keyword>
<feature type="domain" description="HTH CENPB-type" evidence="5">
    <location>
        <begin position="48"/>
        <end position="118"/>
    </location>
</feature>
<feature type="region of interest" description="Disordered" evidence="4">
    <location>
        <begin position="490"/>
        <end position="533"/>
    </location>
</feature>
<feature type="region of interest" description="Disordered" evidence="4">
    <location>
        <begin position="442"/>
        <end position="466"/>
    </location>
</feature>
<comment type="subcellular location">
    <subcellularLocation>
        <location evidence="1">Nucleus</location>
    </subcellularLocation>
</comment>
<evidence type="ECO:0000256" key="2">
    <source>
        <dbReference type="ARBA" id="ARBA00023125"/>
    </source>
</evidence>
<dbReference type="Pfam" id="PF03221">
    <property type="entry name" value="HTH_Tnp_Tc5"/>
    <property type="match status" value="1"/>
</dbReference>
<dbReference type="InterPro" id="IPR007889">
    <property type="entry name" value="HTH_Psq"/>
</dbReference>
<evidence type="ECO:0000256" key="4">
    <source>
        <dbReference type="SAM" id="MobiDB-lite"/>
    </source>
</evidence>
<dbReference type="PANTHER" id="PTHR19303:SF74">
    <property type="entry name" value="POGO TRANSPOSABLE ELEMENT WITH KRAB DOMAIN"/>
    <property type="match status" value="1"/>
</dbReference>
<keyword evidence="7" id="KW-1185">Reference proteome</keyword>
<dbReference type="PROSITE" id="PS51253">
    <property type="entry name" value="HTH_CENPB"/>
    <property type="match status" value="1"/>
</dbReference>